<feature type="region of interest" description="Disordered" evidence="7">
    <location>
        <begin position="494"/>
        <end position="521"/>
    </location>
</feature>
<feature type="signal peptide" evidence="8">
    <location>
        <begin position="1"/>
        <end position="18"/>
    </location>
</feature>
<feature type="compositionally biased region" description="Basic and acidic residues" evidence="7">
    <location>
        <begin position="498"/>
        <end position="521"/>
    </location>
</feature>
<dbReference type="InterPro" id="IPR013766">
    <property type="entry name" value="Thioredoxin_domain"/>
</dbReference>
<dbReference type="OrthoDB" id="10264505at2759"/>
<evidence type="ECO:0000256" key="3">
    <source>
        <dbReference type="ARBA" id="ARBA00012723"/>
    </source>
</evidence>
<dbReference type="PROSITE" id="PS51352">
    <property type="entry name" value="THIOREDOXIN_2"/>
    <property type="match status" value="1"/>
</dbReference>
<accession>A0A8H6R5W7</accession>
<evidence type="ECO:0000256" key="2">
    <source>
        <dbReference type="ARBA" id="ARBA00004319"/>
    </source>
</evidence>
<keyword evidence="6" id="KW-0676">Redox-active center</keyword>
<feature type="chain" id="PRO_5034688071" description="protein disulfide-isomerase" evidence="8">
    <location>
        <begin position="19"/>
        <end position="521"/>
    </location>
</feature>
<dbReference type="PANTHER" id="PTHR45815">
    <property type="entry name" value="PROTEIN DISULFIDE-ISOMERASE A6"/>
    <property type="match status" value="1"/>
</dbReference>
<evidence type="ECO:0000256" key="6">
    <source>
        <dbReference type="ARBA" id="ARBA00023284"/>
    </source>
</evidence>
<keyword evidence="5" id="KW-0413">Isomerase</keyword>
<dbReference type="PANTHER" id="PTHR45815:SF3">
    <property type="entry name" value="PROTEIN DISULFIDE-ISOMERASE A6"/>
    <property type="match status" value="1"/>
</dbReference>
<dbReference type="GO" id="GO:0034976">
    <property type="term" value="P:response to endoplasmic reticulum stress"/>
    <property type="evidence" value="ECO:0007669"/>
    <property type="project" value="TreeGrafter"/>
</dbReference>
<comment type="subcellular location">
    <subcellularLocation>
        <location evidence="2">Endoplasmic reticulum lumen</location>
    </subcellularLocation>
</comment>
<dbReference type="EC" id="5.3.4.1" evidence="3"/>
<evidence type="ECO:0000259" key="9">
    <source>
        <dbReference type="PROSITE" id="PS51352"/>
    </source>
</evidence>
<dbReference type="InterPro" id="IPR036249">
    <property type="entry name" value="Thioredoxin-like_sf"/>
</dbReference>
<gene>
    <name evidence="10" type="ORF">HII31_12708</name>
</gene>
<dbReference type="PROSITE" id="PS00194">
    <property type="entry name" value="THIOREDOXIN_1"/>
    <property type="match status" value="1"/>
</dbReference>
<keyword evidence="4" id="KW-1015">Disulfide bond</keyword>
<dbReference type="InterPro" id="IPR017937">
    <property type="entry name" value="Thioredoxin_CS"/>
</dbReference>
<dbReference type="GO" id="GO:0003756">
    <property type="term" value="F:protein disulfide isomerase activity"/>
    <property type="evidence" value="ECO:0007669"/>
    <property type="project" value="UniProtKB-EC"/>
</dbReference>
<dbReference type="EMBL" id="JABCIY010000306">
    <property type="protein sequence ID" value="KAF7185835.1"/>
    <property type="molecule type" value="Genomic_DNA"/>
</dbReference>
<feature type="compositionally biased region" description="Low complexity" evidence="7">
    <location>
        <begin position="258"/>
        <end position="271"/>
    </location>
</feature>
<name>A0A8H6R5W7_9PEZI</name>
<dbReference type="Pfam" id="PF00085">
    <property type="entry name" value="Thioredoxin"/>
    <property type="match status" value="1"/>
</dbReference>
<comment type="catalytic activity">
    <reaction evidence="1">
        <text>Catalyzes the rearrangement of -S-S- bonds in proteins.</text>
        <dbReference type="EC" id="5.3.4.1"/>
    </reaction>
</comment>
<dbReference type="SUPFAM" id="SSF52833">
    <property type="entry name" value="Thioredoxin-like"/>
    <property type="match status" value="2"/>
</dbReference>
<dbReference type="GO" id="GO:0015035">
    <property type="term" value="F:protein-disulfide reductase activity"/>
    <property type="evidence" value="ECO:0007669"/>
    <property type="project" value="TreeGrafter"/>
</dbReference>
<evidence type="ECO:0000313" key="11">
    <source>
        <dbReference type="Proteomes" id="UP000660729"/>
    </source>
</evidence>
<evidence type="ECO:0000256" key="4">
    <source>
        <dbReference type="ARBA" id="ARBA00023157"/>
    </source>
</evidence>
<keyword evidence="8" id="KW-0732">Signal</keyword>
<dbReference type="Gene3D" id="3.40.30.10">
    <property type="entry name" value="Glutaredoxin"/>
    <property type="match status" value="2"/>
</dbReference>
<comment type="caution">
    <text evidence="10">The sequence shown here is derived from an EMBL/GenBank/DDBJ whole genome shotgun (WGS) entry which is preliminary data.</text>
</comment>
<dbReference type="PRINTS" id="PR00421">
    <property type="entry name" value="THIOREDOXIN"/>
</dbReference>
<dbReference type="CDD" id="cd02981">
    <property type="entry name" value="PDI_b_family"/>
    <property type="match status" value="1"/>
</dbReference>
<dbReference type="CDD" id="cd03002">
    <property type="entry name" value="PDI_a_MPD1_like"/>
    <property type="match status" value="1"/>
</dbReference>
<organism evidence="10 11">
    <name type="scientific">Pseudocercospora fuligena</name>
    <dbReference type="NCBI Taxonomy" id="685502"/>
    <lineage>
        <taxon>Eukaryota</taxon>
        <taxon>Fungi</taxon>
        <taxon>Dikarya</taxon>
        <taxon>Ascomycota</taxon>
        <taxon>Pezizomycotina</taxon>
        <taxon>Dothideomycetes</taxon>
        <taxon>Dothideomycetidae</taxon>
        <taxon>Mycosphaerellales</taxon>
        <taxon>Mycosphaerellaceae</taxon>
        <taxon>Pseudocercospora</taxon>
    </lineage>
</organism>
<feature type="domain" description="Thioredoxin" evidence="9">
    <location>
        <begin position="8"/>
        <end position="138"/>
    </location>
</feature>
<dbReference type="Pfam" id="PF24541">
    <property type="entry name" value="Thioredox_PDIA6_C"/>
    <property type="match status" value="1"/>
</dbReference>
<evidence type="ECO:0000256" key="5">
    <source>
        <dbReference type="ARBA" id="ARBA00023235"/>
    </source>
</evidence>
<reference evidence="10" key="1">
    <citation type="submission" date="2020-04" db="EMBL/GenBank/DDBJ databases">
        <title>Draft genome resource of the tomato pathogen Pseudocercospora fuligena.</title>
        <authorList>
            <person name="Zaccaron A."/>
        </authorList>
    </citation>
    <scope>NUCLEOTIDE SEQUENCE</scope>
    <source>
        <strain evidence="10">PF001</strain>
    </source>
</reference>
<dbReference type="GO" id="GO:0005788">
    <property type="term" value="C:endoplasmic reticulum lumen"/>
    <property type="evidence" value="ECO:0007669"/>
    <property type="project" value="UniProtKB-SubCell"/>
</dbReference>
<protein>
    <recommendedName>
        <fullName evidence="3">protein disulfide-isomerase</fullName>
        <ecNumber evidence="3">5.3.4.1</ecNumber>
    </recommendedName>
</protein>
<dbReference type="InterPro" id="IPR057305">
    <property type="entry name" value="Thioredox_PDIA6_C"/>
</dbReference>
<evidence type="ECO:0000256" key="8">
    <source>
        <dbReference type="SAM" id="SignalP"/>
    </source>
</evidence>
<evidence type="ECO:0000256" key="7">
    <source>
        <dbReference type="SAM" id="MobiDB-lite"/>
    </source>
</evidence>
<keyword evidence="11" id="KW-1185">Reference proteome</keyword>
<sequence>MAKSTIAASLLLLSTANALYTSSSPVLQVNSKTYDSLINKSNHTSIVEFYAPWCGHCKNLAPHFEKAAKNLQGLAKVAAVDCDEESNKPLCGSMGVQGFPTLKIVKPGKKPGKPIVEDYQGARTAKAIVDAVVDKIPNHVKRLKDADYAKWVADNTKPKAILFSNKGTTSALLKSVAIDFLDAIHIGQIRDKETDAVEAFNVEKFPTLVLLPGDGAEPITYDGEMKKDLMVKFLSQVASPNPDPPAKKDKPKKDKKASSASSKMAKSSASQKSEEAKTASPDADETPKAEPPKQAPPKPASDAKTISSLPDGLVLQQKCLNDKAGISVLAILPKEDEPSAQTSQAVKSLSELHQKHENAKRKLFPFYQLPHSNDQGDALRKMLGLSTSEVEIVAVNGKRGWWTHFPSKEFTSIKIEDWVDAIRMGDFKKTNIPDGLIVELSSLPAEQVVLEDPEPIKQKETKPGPDQEELKKMYADLKGQMPEGMDFEIEEIDDDEYEKIMKQGEKAEPAASAKPEDHDEL</sequence>
<dbReference type="AlphaFoldDB" id="A0A8H6R5W7"/>
<feature type="region of interest" description="Disordered" evidence="7">
    <location>
        <begin position="237"/>
        <end position="306"/>
    </location>
</feature>
<proteinExistence type="predicted"/>
<evidence type="ECO:0000313" key="10">
    <source>
        <dbReference type="EMBL" id="KAF7185835.1"/>
    </source>
</evidence>
<dbReference type="Proteomes" id="UP000660729">
    <property type="component" value="Unassembled WGS sequence"/>
</dbReference>
<evidence type="ECO:0000256" key="1">
    <source>
        <dbReference type="ARBA" id="ARBA00001182"/>
    </source>
</evidence>